<evidence type="ECO:0000256" key="4">
    <source>
        <dbReference type="ARBA" id="ARBA00023136"/>
    </source>
</evidence>
<dbReference type="InterPro" id="IPR036465">
    <property type="entry name" value="vWFA_dom_sf"/>
</dbReference>
<comment type="caution">
    <text evidence="7">The sequence shown here is derived from an EMBL/GenBank/DDBJ whole genome shotgun (WGS) entry which is preliminary data.</text>
</comment>
<dbReference type="SMART" id="SM00327">
    <property type="entry name" value="VWA"/>
    <property type="match status" value="1"/>
</dbReference>
<feature type="transmembrane region" description="Helical" evidence="5">
    <location>
        <begin position="62"/>
        <end position="80"/>
    </location>
</feature>
<dbReference type="RefSeq" id="WP_304420024.1">
    <property type="nucleotide sequence ID" value="NZ_JANCMU010000001.1"/>
</dbReference>
<dbReference type="EMBL" id="JANCMU010000001">
    <property type="protein sequence ID" value="MDG4945396.1"/>
    <property type="molecule type" value="Genomic_DNA"/>
</dbReference>
<dbReference type="InterPro" id="IPR050768">
    <property type="entry name" value="UPF0353/GerABKA_families"/>
</dbReference>
<keyword evidence="1" id="KW-1003">Cell membrane</keyword>
<evidence type="ECO:0000256" key="3">
    <source>
        <dbReference type="ARBA" id="ARBA00022989"/>
    </source>
</evidence>
<keyword evidence="3 5" id="KW-1133">Transmembrane helix</keyword>
<keyword evidence="4 5" id="KW-0472">Membrane</keyword>
<keyword evidence="8" id="KW-1185">Reference proteome</keyword>
<accession>A0A9X4MV02</accession>
<gene>
    <name evidence="7" type="ORF">NMK71_03130</name>
</gene>
<feature type="transmembrane region" description="Helical" evidence="5">
    <location>
        <begin position="12"/>
        <end position="28"/>
    </location>
</feature>
<dbReference type="Proteomes" id="UP001152599">
    <property type="component" value="Unassembled WGS sequence"/>
</dbReference>
<dbReference type="PANTHER" id="PTHR22550:SF5">
    <property type="entry name" value="LEUCINE ZIPPER PROTEIN 4"/>
    <property type="match status" value="1"/>
</dbReference>
<dbReference type="AlphaFoldDB" id="A0A9X4MV02"/>
<evidence type="ECO:0000256" key="2">
    <source>
        <dbReference type="ARBA" id="ARBA00022692"/>
    </source>
</evidence>
<name>A0A9X4MV02_9FLAO</name>
<dbReference type="InterPro" id="IPR002035">
    <property type="entry name" value="VWF_A"/>
</dbReference>
<feature type="domain" description="VWFA" evidence="6">
    <location>
        <begin position="93"/>
        <end position="293"/>
    </location>
</feature>
<evidence type="ECO:0000256" key="1">
    <source>
        <dbReference type="ARBA" id="ARBA00022475"/>
    </source>
</evidence>
<reference evidence="7" key="1">
    <citation type="submission" date="2022-07" db="EMBL/GenBank/DDBJ databases">
        <title>Description and genome-wide analysis of Profundicola chukchiensis gen. nov., sp. nov., marine bacteria isolated from bottom sediments of the Chukchi Sea.</title>
        <authorList>
            <person name="Romanenko L."/>
            <person name="Otstavnykh N."/>
            <person name="Kurilenko V."/>
            <person name="Eremeev V."/>
            <person name="Velansky P."/>
            <person name="Mikhailov V."/>
            <person name="Isaeva M."/>
        </authorList>
    </citation>
    <scope>NUCLEOTIDE SEQUENCE</scope>
    <source>
        <strain evidence="7">KMM 9713</strain>
    </source>
</reference>
<keyword evidence="2 5" id="KW-0812">Transmembrane</keyword>
<dbReference type="Gene3D" id="3.40.50.410">
    <property type="entry name" value="von Willebrand factor, type A domain"/>
    <property type="match status" value="1"/>
</dbReference>
<sequence length="338" mass="37945">MISSHWDKPNYIIFMLAVFIVMFLLYRLHKWRVHVREMYADTSLQEAVFSQKSVSWLNLKNIFLLLSLVFLVIALMGPLWGEEEQTLKREGIDIVFALDLSNSMNAEDIAPSRLEKAKKFIIDYVETLGGDRVGLVIFAGEAYAVSPLTTDYMAINSFVAGLDTNLLWNQGTNISAAIRTSLEVLGTGQDTSKAIILISDGEDHEEGIKDQIANAKKNRTEIFALGIGESVPVPIPMRTADGFDAGYKEDDNGSTVLTSFHGENLRNIAELSGGSYIKVESLESTIKKLQNGINSLEKKSQQEVLTFNKKHQYQWFLGISILFFFIYTLTPDKRILNT</sequence>
<dbReference type="Pfam" id="PF13519">
    <property type="entry name" value="VWA_2"/>
    <property type="match status" value="1"/>
</dbReference>
<organism evidence="7 8">
    <name type="scientific">Profundicola chukchiensis</name>
    <dbReference type="NCBI Taxonomy" id="2961959"/>
    <lineage>
        <taxon>Bacteria</taxon>
        <taxon>Pseudomonadati</taxon>
        <taxon>Bacteroidota</taxon>
        <taxon>Flavobacteriia</taxon>
        <taxon>Flavobacteriales</taxon>
        <taxon>Weeksellaceae</taxon>
        <taxon>Profundicola</taxon>
    </lineage>
</organism>
<dbReference type="PANTHER" id="PTHR22550">
    <property type="entry name" value="SPORE GERMINATION PROTEIN"/>
    <property type="match status" value="1"/>
</dbReference>
<proteinExistence type="predicted"/>
<evidence type="ECO:0000313" key="8">
    <source>
        <dbReference type="Proteomes" id="UP001152599"/>
    </source>
</evidence>
<protein>
    <submittedName>
        <fullName evidence="7">VWA domain-containing protein</fullName>
    </submittedName>
</protein>
<evidence type="ECO:0000256" key="5">
    <source>
        <dbReference type="SAM" id="Phobius"/>
    </source>
</evidence>
<feature type="transmembrane region" description="Helical" evidence="5">
    <location>
        <begin position="313"/>
        <end position="330"/>
    </location>
</feature>
<evidence type="ECO:0000259" key="6">
    <source>
        <dbReference type="PROSITE" id="PS50234"/>
    </source>
</evidence>
<dbReference type="SUPFAM" id="SSF53300">
    <property type="entry name" value="vWA-like"/>
    <property type="match status" value="1"/>
</dbReference>
<evidence type="ECO:0000313" key="7">
    <source>
        <dbReference type="EMBL" id="MDG4945396.1"/>
    </source>
</evidence>
<dbReference type="PROSITE" id="PS50234">
    <property type="entry name" value="VWFA"/>
    <property type="match status" value="1"/>
</dbReference>